<evidence type="ECO:0000313" key="3">
    <source>
        <dbReference type="Ensembl" id="ENSEBUP00000021367.1"/>
    </source>
</evidence>
<organism evidence="3 4">
    <name type="scientific">Eptatretus burgeri</name>
    <name type="common">Inshore hagfish</name>
    <dbReference type="NCBI Taxonomy" id="7764"/>
    <lineage>
        <taxon>Eukaryota</taxon>
        <taxon>Metazoa</taxon>
        <taxon>Chordata</taxon>
        <taxon>Craniata</taxon>
        <taxon>Vertebrata</taxon>
        <taxon>Cyclostomata</taxon>
        <taxon>Myxini</taxon>
        <taxon>Myxiniformes</taxon>
        <taxon>Myxinidae</taxon>
        <taxon>Eptatretinae</taxon>
        <taxon>Eptatretus</taxon>
    </lineage>
</organism>
<dbReference type="PANTHER" id="PTHR21517:SF3">
    <property type="entry name" value="APICAL JUNCTION COMPONENT 1 HOMOLOG"/>
    <property type="match status" value="1"/>
</dbReference>
<sequence>MVIAKENHLHTNDRNHNHKHDFRSSNENILCVWSERAILIPVLAPLQFGLAVKPLIPPLPPHCIPSVGGASWVAWGRGAEMTRSLSPQPLPATLRPATHTLSVSPRALPSQQIWLSPAVMPDRPWTTMGGVIFKSGQENEGRRVDGVQGSRKHQEKVRPAKPPVPRKPASLTRMSQPSAMAMPRDQQRTPLSVSAKSRLYDIHPSKVGPFGQPIAVHMETARRATSLSGRRSAPILPPATTVWRRYDSEGRPVTGDQMLSSSAPSVLAEMTTMHHGSPRHHIRCRVDVRPDNSVAFASHSPPRAVQQSPSISRSEPFLHRGVSPPAPPTRKSSFATFSRSLDNLCQVLARRGVTRRGVADGQSTDSPISMFNQRTGSTSTLPVVQVSSSPRRYAALSLSENSVFRKTCDGSTAILERREKPSFLAPSITITDNEVQRSLGPRACRGRSLQELRADRRSRKGGSSSDYLGFRSLAPKGPGPSSPLASQELDEILLDIAVHASPRGDEGAKGGEGAPDFVGRLVELLENDVPINVPQTDASEQTDEPAARNSLPKCANPNCWRRADPAKACRKCGAQYCARDCRRRHRAQHSTTCSLIQADRACTAILESLRAPGSALLALARAAHVGFLARGRGCLSIGLPGPAAAEAFARLGLEALLVSPMYVSLREVAAHGASLGHYAEELHKVGLHYNPDTHFLVSVSVATTPSASGPPAEQPAARQFALLPLPPPPASPTDPEEPETLILTPPPVGPGAGSRRARELSMATVQRDLRRRGVSLRLQFPALYQRLCRFVERGGPFPPSTIYPRDSRTGKTFMCILLPASDPQPLSWAHRPRWLQDLL</sequence>
<dbReference type="GO" id="GO:0045216">
    <property type="term" value="P:cell-cell junction organization"/>
    <property type="evidence" value="ECO:0007669"/>
    <property type="project" value="InterPro"/>
</dbReference>
<dbReference type="GO" id="GO:0043296">
    <property type="term" value="C:apical junction complex"/>
    <property type="evidence" value="ECO:0007669"/>
    <property type="project" value="TreeGrafter"/>
</dbReference>
<dbReference type="InterPro" id="IPR058586">
    <property type="entry name" value="Ajm-1"/>
</dbReference>
<dbReference type="Proteomes" id="UP000694388">
    <property type="component" value="Unplaced"/>
</dbReference>
<reference evidence="3" key="1">
    <citation type="submission" date="2025-08" db="UniProtKB">
        <authorList>
            <consortium name="Ensembl"/>
        </authorList>
    </citation>
    <scope>IDENTIFICATION</scope>
</reference>
<feature type="compositionally biased region" description="Basic and acidic residues" evidence="1">
    <location>
        <begin position="1"/>
        <end position="15"/>
    </location>
</feature>
<dbReference type="AlphaFoldDB" id="A0A8C4QWH0"/>
<dbReference type="Pfam" id="PF26649">
    <property type="entry name" value="Ajm-1"/>
    <property type="match status" value="1"/>
</dbReference>
<feature type="region of interest" description="Disordered" evidence="1">
    <location>
        <begin position="137"/>
        <end position="189"/>
    </location>
</feature>
<evidence type="ECO:0000256" key="1">
    <source>
        <dbReference type="SAM" id="MobiDB-lite"/>
    </source>
</evidence>
<dbReference type="InterPro" id="IPR038825">
    <property type="entry name" value="Apical_junction"/>
</dbReference>
<feature type="region of interest" description="Disordered" evidence="1">
    <location>
        <begin position="725"/>
        <end position="758"/>
    </location>
</feature>
<dbReference type="Ensembl" id="ENSEBUT00000021943.1">
    <property type="protein sequence ID" value="ENSEBUP00000021367.1"/>
    <property type="gene ID" value="ENSEBUG00000013200.1"/>
</dbReference>
<dbReference type="GO" id="GO:0005886">
    <property type="term" value="C:plasma membrane"/>
    <property type="evidence" value="ECO:0007669"/>
    <property type="project" value="TreeGrafter"/>
</dbReference>
<keyword evidence="4" id="KW-1185">Reference proteome</keyword>
<feature type="region of interest" description="Disordered" evidence="1">
    <location>
        <begin position="293"/>
        <end position="333"/>
    </location>
</feature>
<reference evidence="3" key="2">
    <citation type="submission" date="2025-09" db="UniProtKB">
        <authorList>
            <consortium name="Ensembl"/>
        </authorList>
    </citation>
    <scope>IDENTIFICATION</scope>
</reference>
<protein>
    <recommendedName>
        <fullName evidence="2">C2H2-type domain-containing protein</fullName>
    </recommendedName>
</protein>
<evidence type="ECO:0000313" key="4">
    <source>
        <dbReference type="Proteomes" id="UP000694388"/>
    </source>
</evidence>
<name>A0A8C4QWH0_EPTBU</name>
<dbReference type="PROSITE" id="PS00028">
    <property type="entry name" value="ZINC_FINGER_C2H2_1"/>
    <property type="match status" value="1"/>
</dbReference>
<proteinExistence type="predicted"/>
<dbReference type="GeneTree" id="ENSGT00390000016543"/>
<dbReference type="InterPro" id="IPR013087">
    <property type="entry name" value="Znf_C2H2_type"/>
</dbReference>
<feature type="region of interest" description="Disordered" evidence="1">
    <location>
        <begin position="1"/>
        <end position="21"/>
    </location>
</feature>
<evidence type="ECO:0000259" key="2">
    <source>
        <dbReference type="PROSITE" id="PS00028"/>
    </source>
</evidence>
<dbReference type="PANTHER" id="PTHR21517">
    <property type="entry name" value="APICAL JUNCTION COMPONENT 1 HOMOLOG"/>
    <property type="match status" value="1"/>
</dbReference>
<feature type="region of interest" description="Disordered" evidence="1">
    <location>
        <begin position="439"/>
        <end position="485"/>
    </location>
</feature>
<feature type="domain" description="C2H2-type" evidence="2">
    <location>
        <begin position="569"/>
        <end position="589"/>
    </location>
</feature>
<accession>A0A8C4QWH0</accession>